<dbReference type="Pfam" id="PF01382">
    <property type="entry name" value="Avidin"/>
    <property type="match status" value="1"/>
</dbReference>
<keyword evidence="5" id="KW-1185">Reference proteome</keyword>
<evidence type="ECO:0000313" key="5">
    <source>
        <dbReference type="Proteomes" id="UP000695022"/>
    </source>
</evidence>
<accession>A0ABM1EXU3</accession>
<dbReference type="Proteomes" id="UP000695022">
    <property type="component" value="Unplaced"/>
</dbReference>
<dbReference type="SUPFAM" id="SSF50876">
    <property type="entry name" value="Avidin/streptavidin"/>
    <property type="match status" value="1"/>
</dbReference>
<evidence type="ECO:0000256" key="3">
    <source>
        <dbReference type="ARBA" id="ARBA00022729"/>
    </source>
</evidence>
<evidence type="ECO:0000256" key="2">
    <source>
        <dbReference type="ARBA" id="ARBA00022525"/>
    </source>
</evidence>
<evidence type="ECO:0000313" key="6">
    <source>
        <dbReference type="RefSeq" id="XP_014677014.1"/>
    </source>
</evidence>
<dbReference type="GeneID" id="106816888"/>
<dbReference type="PROSITE" id="PS51326">
    <property type="entry name" value="AVIDIN_2"/>
    <property type="match status" value="1"/>
</dbReference>
<dbReference type="InterPro" id="IPR036896">
    <property type="entry name" value="Avidin-like_sf"/>
</dbReference>
<reference evidence="6" key="1">
    <citation type="submission" date="2025-08" db="UniProtKB">
        <authorList>
            <consortium name="RefSeq"/>
        </authorList>
    </citation>
    <scope>IDENTIFICATION</scope>
</reference>
<keyword evidence="2" id="KW-0964">Secreted</keyword>
<comment type="subcellular location">
    <subcellularLocation>
        <location evidence="1">Secreted</location>
    </subcellularLocation>
</comment>
<organism evidence="5 6">
    <name type="scientific">Priapulus caudatus</name>
    <name type="common">Priapulid worm</name>
    <dbReference type="NCBI Taxonomy" id="37621"/>
    <lineage>
        <taxon>Eukaryota</taxon>
        <taxon>Metazoa</taxon>
        <taxon>Ecdysozoa</taxon>
        <taxon>Scalidophora</taxon>
        <taxon>Priapulida</taxon>
        <taxon>Priapulimorpha</taxon>
        <taxon>Priapulimorphida</taxon>
        <taxon>Priapulidae</taxon>
        <taxon>Priapulus</taxon>
    </lineage>
</organism>
<sequence>MRYAVIILLVAASAHSDFVHDRKFLHQCDNKEIIHLPSDYMNYDDIFAPNDDGEGIMPRAWSQRPRRCRAEDELNIAGVWYNEHGSELILCHDNHGLLTGEYRTAVESSPGAAGFERPVVGWTVPRCTRFDASEKWEVPLAFNVVWESYAVMSWVGHYQIAKKATTRCNRVRGCSVLSLYDETLFTSWTMASNATHSDRWAANRMGHNIFKRPNASVQPRRARCKDTPSSTGDIYCPEHIHYEN</sequence>
<feature type="signal peptide" evidence="4">
    <location>
        <begin position="1"/>
        <end position="16"/>
    </location>
</feature>
<dbReference type="InterPro" id="IPR051764">
    <property type="entry name" value="Avidin/Streptavidin-rel"/>
</dbReference>
<dbReference type="PANTHER" id="PTHR34399">
    <property type="entry name" value="AVIDIN-RELATED"/>
    <property type="match status" value="1"/>
</dbReference>
<dbReference type="RefSeq" id="XP_014677014.1">
    <property type="nucleotide sequence ID" value="XM_014821528.1"/>
</dbReference>
<dbReference type="PANTHER" id="PTHR34399:SF6">
    <property type="entry name" value="AVIDIN-LIKE"/>
    <property type="match status" value="1"/>
</dbReference>
<protein>
    <submittedName>
        <fullName evidence="6">Uncharacterized protein LOC106816888</fullName>
    </submittedName>
</protein>
<proteinExistence type="predicted"/>
<gene>
    <name evidence="6" type="primary">LOC106816888</name>
</gene>
<dbReference type="InterPro" id="IPR005468">
    <property type="entry name" value="Avidin/str"/>
</dbReference>
<evidence type="ECO:0000256" key="4">
    <source>
        <dbReference type="SAM" id="SignalP"/>
    </source>
</evidence>
<evidence type="ECO:0000256" key="1">
    <source>
        <dbReference type="ARBA" id="ARBA00004613"/>
    </source>
</evidence>
<dbReference type="Gene3D" id="2.40.128.30">
    <property type="entry name" value="Avidin-like"/>
    <property type="match status" value="1"/>
</dbReference>
<feature type="chain" id="PRO_5047161908" evidence="4">
    <location>
        <begin position="17"/>
        <end position="244"/>
    </location>
</feature>
<keyword evidence="3 4" id="KW-0732">Signal</keyword>
<name>A0ABM1EXU3_PRICU</name>